<dbReference type="SUPFAM" id="SSF143100">
    <property type="entry name" value="TTHA1013/TTHA0281-like"/>
    <property type="match status" value="1"/>
</dbReference>
<gene>
    <name evidence="1" type="ORF">A3H61_03905</name>
</gene>
<evidence type="ECO:0008006" key="3">
    <source>
        <dbReference type="Google" id="ProtNLM"/>
    </source>
</evidence>
<proteinExistence type="predicted"/>
<comment type="caution">
    <text evidence="1">The sequence shown here is derived from an EMBL/GenBank/DDBJ whole genome shotgun (WGS) entry which is preliminary data.</text>
</comment>
<name>A0A1G2AB15_9BACT</name>
<organism evidence="1 2">
    <name type="scientific">Candidatus Jacksonbacteria bacterium RIFCSPLOWO2_02_FULL_44_20</name>
    <dbReference type="NCBI Taxonomy" id="1798460"/>
    <lineage>
        <taxon>Bacteria</taxon>
        <taxon>Candidatus Jacksoniibacteriota</taxon>
    </lineage>
</organism>
<dbReference type="Proteomes" id="UP000178315">
    <property type="component" value="Unassembled WGS sequence"/>
</dbReference>
<dbReference type="AlphaFoldDB" id="A0A1G2AB15"/>
<dbReference type="EMBL" id="MHJU01000004">
    <property type="protein sequence ID" value="OGY74044.1"/>
    <property type="molecule type" value="Genomic_DNA"/>
</dbReference>
<reference evidence="1 2" key="1">
    <citation type="journal article" date="2016" name="Nat. Commun.">
        <title>Thousands of microbial genomes shed light on interconnected biogeochemical processes in an aquifer system.</title>
        <authorList>
            <person name="Anantharaman K."/>
            <person name="Brown C.T."/>
            <person name="Hug L.A."/>
            <person name="Sharon I."/>
            <person name="Castelle C.J."/>
            <person name="Probst A.J."/>
            <person name="Thomas B.C."/>
            <person name="Singh A."/>
            <person name="Wilkins M.J."/>
            <person name="Karaoz U."/>
            <person name="Brodie E.L."/>
            <person name="Williams K.H."/>
            <person name="Hubbard S.S."/>
            <person name="Banfield J.F."/>
        </authorList>
    </citation>
    <scope>NUCLEOTIDE SEQUENCE [LARGE SCALE GENOMIC DNA]</scope>
</reference>
<evidence type="ECO:0000313" key="2">
    <source>
        <dbReference type="Proteomes" id="UP000178315"/>
    </source>
</evidence>
<accession>A0A1G2AB15</accession>
<sequence>MKHILYFHIYKGDSQYVAEGIDVPVVTQAKTLDELMNNVKEAVSLHLESEDLNELGVAPFASILVNMEVPLREYA</sequence>
<protein>
    <recommendedName>
        <fullName evidence="3">HicB-like antitoxin of toxin-antitoxin system domain-containing protein</fullName>
    </recommendedName>
</protein>
<dbReference type="Gene3D" id="3.30.160.250">
    <property type="match status" value="1"/>
</dbReference>
<evidence type="ECO:0000313" key="1">
    <source>
        <dbReference type="EMBL" id="OGY74044.1"/>
    </source>
</evidence>
<dbReference type="InterPro" id="IPR035069">
    <property type="entry name" value="TTHA1013/TTHA0281-like"/>
</dbReference>